<keyword evidence="5" id="KW-0393">Immunoglobulin domain</keyword>
<keyword evidence="2" id="KW-0472">Membrane</keyword>
<comment type="subcellular location">
    <subcellularLocation>
        <location evidence="1">Membrane</location>
        <topology evidence="1">Single-pass type I membrane protein</topology>
    </subcellularLocation>
</comment>
<dbReference type="SUPFAM" id="SSF48726">
    <property type="entry name" value="Immunoglobulin"/>
    <property type="match status" value="2"/>
</dbReference>
<dbReference type="Gene3D" id="2.60.40.10">
    <property type="entry name" value="Immunoglobulins"/>
    <property type="match status" value="1"/>
</dbReference>
<sequence>MAFRHMFNKLFRMEIRPECGNLLLLSSEIKYGTTVEVAYYPSDQRTFGNHPYNKRTWLKGVLQEPLHLRDNIYEEWKMSDYLYTLKIYNLNERKAGRYALKCERSMASATNWLSIHVTLIGPIWDDCVYGNADTTIYCNTSRTSGSTHVTFSKSQEFTMTQHGRQTGVYAIELDVNTWRDHDGGFVICMVSNDAYVHDLKSTTKLCYMEKGSDPILNIPEYIHNENTTISGEVLNTRPPACIEIMVNNEDIIDAVQENLLNESSKTFANGPVVDIMEELNIEEGSSVSFKCKFSRGNPPQESSVVWTRTLNNQRWEDGSLEITSIQRSDDDIYTCTVTNEMVLSEGKIVNGISSEYTDSVTKAENDIAVLVCVVDSNPKAEISIAKGDEILEVEQYGNNLTHTIASLSCLNAGLYSCTGSVSRPFNGNVTLIFYSPLNENVTLSYIAFAYPIPKAGQFTWKKCIGNETCIVITANSSKYDISTIGLSSYLIITHVLDLRASFKASYRRKPLSERYGYIGSGNSNE</sequence>
<dbReference type="EMBL" id="CP111021">
    <property type="protein sequence ID" value="WAR17775.1"/>
    <property type="molecule type" value="Genomic_DNA"/>
</dbReference>
<accession>A0ABY7F6K4</accession>
<dbReference type="InterPro" id="IPR013783">
    <property type="entry name" value="Ig-like_fold"/>
</dbReference>
<evidence type="ECO:0000256" key="3">
    <source>
        <dbReference type="ARBA" id="ARBA00023157"/>
    </source>
</evidence>
<dbReference type="Pfam" id="PF13927">
    <property type="entry name" value="Ig_3"/>
    <property type="match status" value="1"/>
</dbReference>
<protein>
    <recommendedName>
        <fullName evidence="6">Ig-like domain-containing protein</fullName>
    </recommendedName>
</protein>
<dbReference type="PANTHER" id="PTHR11640">
    <property type="entry name" value="NEPHRIN"/>
    <property type="match status" value="1"/>
</dbReference>
<reference evidence="7" key="1">
    <citation type="submission" date="2022-11" db="EMBL/GenBank/DDBJ databases">
        <title>Centuries of genome instability and evolution in soft-shell clam transmissible cancer (bioRxiv).</title>
        <authorList>
            <person name="Hart S.F.M."/>
            <person name="Yonemitsu M.A."/>
            <person name="Giersch R.M."/>
            <person name="Beal B.F."/>
            <person name="Arriagada G."/>
            <person name="Davis B.W."/>
            <person name="Ostrander E.A."/>
            <person name="Goff S.P."/>
            <person name="Metzger M.J."/>
        </authorList>
    </citation>
    <scope>NUCLEOTIDE SEQUENCE</scope>
    <source>
        <strain evidence="7">MELC-2E11</strain>
        <tissue evidence="7">Siphon/mantle</tissue>
    </source>
</reference>
<evidence type="ECO:0000313" key="8">
    <source>
        <dbReference type="Proteomes" id="UP001164746"/>
    </source>
</evidence>
<dbReference type="InterPro" id="IPR007110">
    <property type="entry name" value="Ig-like_dom"/>
</dbReference>
<name>A0ABY7F6K4_MYAAR</name>
<dbReference type="InterPro" id="IPR003599">
    <property type="entry name" value="Ig_sub"/>
</dbReference>
<proteinExistence type="predicted"/>
<keyword evidence="8" id="KW-1185">Reference proteome</keyword>
<evidence type="ECO:0000256" key="4">
    <source>
        <dbReference type="ARBA" id="ARBA00023180"/>
    </source>
</evidence>
<keyword evidence="3" id="KW-1015">Disulfide bond</keyword>
<evidence type="ECO:0000256" key="1">
    <source>
        <dbReference type="ARBA" id="ARBA00004479"/>
    </source>
</evidence>
<gene>
    <name evidence="7" type="ORF">MAR_032369</name>
</gene>
<dbReference type="SMART" id="SM00408">
    <property type="entry name" value="IGc2"/>
    <property type="match status" value="2"/>
</dbReference>
<feature type="domain" description="Ig-like" evidence="6">
    <location>
        <begin position="271"/>
        <end position="361"/>
    </location>
</feature>
<evidence type="ECO:0000256" key="2">
    <source>
        <dbReference type="ARBA" id="ARBA00023136"/>
    </source>
</evidence>
<dbReference type="PROSITE" id="PS50835">
    <property type="entry name" value="IG_LIKE"/>
    <property type="match status" value="1"/>
</dbReference>
<evidence type="ECO:0000256" key="5">
    <source>
        <dbReference type="ARBA" id="ARBA00023319"/>
    </source>
</evidence>
<organism evidence="7 8">
    <name type="scientific">Mya arenaria</name>
    <name type="common">Soft-shell clam</name>
    <dbReference type="NCBI Taxonomy" id="6604"/>
    <lineage>
        <taxon>Eukaryota</taxon>
        <taxon>Metazoa</taxon>
        <taxon>Spiralia</taxon>
        <taxon>Lophotrochozoa</taxon>
        <taxon>Mollusca</taxon>
        <taxon>Bivalvia</taxon>
        <taxon>Autobranchia</taxon>
        <taxon>Heteroconchia</taxon>
        <taxon>Euheterodonta</taxon>
        <taxon>Imparidentia</taxon>
        <taxon>Neoheterodontei</taxon>
        <taxon>Myida</taxon>
        <taxon>Myoidea</taxon>
        <taxon>Myidae</taxon>
        <taxon>Mya</taxon>
    </lineage>
</organism>
<dbReference type="InterPro" id="IPR003598">
    <property type="entry name" value="Ig_sub2"/>
</dbReference>
<dbReference type="Proteomes" id="UP001164746">
    <property type="component" value="Chromosome 10"/>
</dbReference>
<dbReference type="PANTHER" id="PTHR11640:SF31">
    <property type="entry name" value="IRREGULAR CHIASM C-ROUGHEST PROTEIN-RELATED"/>
    <property type="match status" value="1"/>
</dbReference>
<dbReference type="SMART" id="SM00409">
    <property type="entry name" value="IG"/>
    <property type="match status" value="2"/>
</dbReference>
<dbReference type="InterPro" id="IPR051275">
    <property type="entry name" value="Cell_adhesion_signaling"/>
</dbReference>
<keyword evidence="4" id="KW-0325">Glycoprotein</keyword>
<dbReference type="InterPro" id="IPR036179">
    <property type="entry name" value="Ig-like_dom_sf"/>
</dbReference>
<evidence type="ECO:0000313" key="7">
    <source>
        <dbReference type="EMBL" id="WAR17775.1"/>
    </source>
</evidence>
<evidence type="ECO:0000259" key="6">
    <source>
        <dbReference type="PROSITE" id="PS50835"/>
    </source>
</evidence>